<organism evidence="9 10">
    <name type="scientific">Leucothrix arctica</name>
    <dbReference type="NCBI Taxonomy" id="1481894"/>
    <lineage>
        <taxon>Bacteria</taxon>
        <taxon>Pseudomonadati</taxon>
        <taxon>Pseudomonadota</taxon>
        <taxon>Gammaproteobacteria</taxon>
        <taxon>Thiotrichales</taxon>
        <taxon>Thiotrichaceae</taxon>
        <taxon>Leucothrix</taxon>
    </lineage>
</organism>
<evidence type="ECO:0000256" key="3">
    <source>
        <dbReference type="ARBA" id="ARBA00024387"/>
    </source>
</evidence>
<dbReference type="InterPro" id="IPR033655">
    <property type="entry name" value="TGS_RelA/SpoT"/>
</dbReference>
<dbReference type="Pfam" id="PF13328">
    <property type="entry name" value="HD_4"/>
    <property type="match status" value="1"/>
</dbReference>
<dbReference type="SMART" id="SM00954">
    <property type="entry name" value="RelA_SpoT"/>
    <property type="match status" value="1"/>
</dbReference>
<reference evidence="9 10" key="1">
    <citation type="submission" date="2018-05" db="EMBL/GenBank/DDBJ databases">
        <title>Leucothrix arctica sp. nov., isolated from Arctic seawater.</title>
        <authorList>
            <person name="Choi A."/>
            <person name="Baek K."/>
        </authorList>
    </citation>
    <scope>NUCLEOTIDE SEQUENCE [LARGE SCALE GENOMIC DNA]</scope>
    <source>
        <strain evidence="9 10">IMCC9719</strain>
    </source>
</reference>
<dbReference type="EMBL" id="QGKL01000040">
    <property type="protein sequence ID" value="PWQ94289.1"/>
    <property type="molecule type" value="Genomic_DNA"/>
</dbReference>
<dbReference type="GO" id="GO:0008728">
    <property type="term" value="F:GTP diphosphokinase activity"/>
    <property type="evidence" value="ECO:0007669"/>
    <property type="project" value="TreeGrafter"/>
</dbReference>
<sequence length="710" mass="80806">MNTGSAAPEFESTDLYRIVQRYQTDEEIQLTRDAYEFAASAHSSVRRKSGELYIHHPLEVARILADLHMDVDTICAALLHDVVEDTEFSKADICDRYGAVVAELVDGVTKLAGNHFTSRTEASEASFQKMMIAMTQDYRVVLIKLADRLHNMRTLGSMPAEKKRRIAKETIQIHAPLARKMGMHRLRKELQTLCLMHLHPWRFKVLEKSVEANLALNQGTYDRILDDLTQSLRSQNVSSSCFLWEKNLYRIYEDAQRYRSNKYLSNEADGIEIRILVDKVSDCYLALGVIHQLYHPKIGKFEDYIAARKAYGYQALQTELMTYDRHLLKVEIQTKQMYQVSQYGVTSHFRYPNSMSTLDFSKTYLNRWIKQVSEIQDTNGSPSEFMEDIKSDLFLEDIQVYTPRGEIKTLPNGSTPIDFAYEIHTDVGNHCDYATVDHRRVALGSQLKNGAIVRIYTSDDAKPQPNWLNFVSTGKARAAIRHWINSRKDNEYIELGKDLLNQALEPYQSKLESIPAKHLNKTLKTLSLESTDMLLSHIAQGMHCSKLIARRLADEDSLLKAAEDDTDRTILIRGTEGLAVQLQTCCYPLPDDIIVGQLEQGRGMAIHRATCPEVKNISPAPLKISWADGKQQQQYSAAVTIEVRNRVGAISGITHTLQDLGVNIEELHVGGEQDAKTCNLIIEVWDIKHLRNIARKLQELELVISVTRSH</sequence>
<dbReference type="PROSITE" id="PS51831">
    <property type="entry name" value="HD"/>
    <property type="match status" value="1"/>
</dbReference>
<dbReference type="InterPro" id="IPR006674">
    <property type="entry name" value="HD_domain"/>
</dbReference>
<dbReference type="GO" id="GO:0008893">
    <property type="term" value="F:guanosine-3',5'-bis(diphosphate) 3'-diphosphatase activity"/>
    <property type="evidence" value="ECO:0007669"/>
    <property type="project" value="UniProtKB-EC"/>
</dbReference>
<feature type="domain" description="HD" evidence="7">
    <location>
        <begin position="53"/>
        <end position="152"/>
    </location>
</feature>
<dbReference type="Proteomes" id="UP000245506">
    <property type="component" value="Unassembled WGS sequence"/>
</dbReference>
<dbReference type="FunFam" id="3.10.20.30:FF:000002">
    <property type="entry name" value="GTP pyrophosphokinase (RelA/SpoT)"/>
    <property type="match status" value="1"/>
</dbReference>
<dbReference type="Pfam" id="PF02824">
    <property type="entry name" value="TGS"/>
    <property type="match status" value="1"/>
</dbReference>
<dbReference type="InterPro" id="IPR012675">
    <property type="entry name" value="Beta-grasp_dom_sf"/>
</dbReference>
<dbReference type="Pfam" id="PF19296">
    <property type="entry name" value="RelA_AH_RIS"/>
    <property type="match status" value="1"/>
</dbReference>
<evidence type="ECO:0000259" key="7">
    <source>
        <dbReference type="PROSITE" id="PS51831"/>
    </source>
</evidence>
<gene>
    <name evidence="9" type="ORF">DKT75_16140</name>
</gene>
<dbReference type="CDD" id="cd01668">
    <property type="entry name" value="TGS_RSH"/>
    <property type="match status" value="1"/>
</dbReference>
<dbReference type="Gene3D" id="3.30.460.10">
    <property type="entry name" value="Beta Polymerase, domain 2"/>
    <property type="match status" value="1"/>
</dbReference>
<dbReference type="UniPathway" id="UPA00908">
    <property type="reaction ID" value="UER00886"/>
</dbReference>
<dbReference type="CDD" id="cd05399">
    <property type="entry name" value="NT_Rel-Spo_like"/>
    <property type="match status" value="1"/>
</dbReference>
<evidence type="ECO:0000256" key="1">
    <source>
        <dbReference type="ARBA" id="ARBA00022801"/>
    </source>
</evidence>
<dbReference type="InterPro" id="IPR004095">
    <property type="entry name" value="TGS"/>
</dbReference>
<evidence type="ECO:0000313" key="10">
    <source>
        <dbReference type="Proteomes" id="UP000245506"/>
    </source>
</evidence>
<dbReference type="PROSITE" id="PS51671">
    <property type="entry name" value="ACT"/>
    <property type="match status" value="1"/>
</dbReference>
<dbReference type="Pfam" id="PF04607">
    <property type="entry name" value="RelA_SpoT"/>
    <property type="match status" value="1"/>
</dbReference>
<evidence type="ECO:0000259" key="8">
    <source>
        <dbReference type="PROSITE" id="PS51880"/>
    </source>
</evidence>
<comment type="pathway">
    <text evidence="2">Purine metabolism; ppGpp biosynthesis; ppGpp from GDP: step 1/1.</text>
</comment>
<dbReference type="NCBIfam" id="TIGR00691">
    <property type="entry name" value="spoT_relA"/>
    <property type="match status" value="1"/>
</dbReference>
<dbReference type="SUPFAM" id="SSF109604">
    <property type="entry name" value="HD-domain/PDEase-like"/>
    <property type="match status" value="1"/>
</dbReference>
<dbReference type="GO" id="GO:0005886">
    <property type="term" value="C:plasma membrane"/>
    <property type="evidence" value="ECO:0007669"/>
    <property type="project" value="TreeGrafter"/>
</dbReference>
<dbReference type="PROSITE" id="PS51880">
    <property type="entry name" value="TGS"/>
    <property type="match status" value="1"/>
</dbReference>
<accession>A0A317C7J3</accession>
<dbReference type="OrthoDB" id="9805041at2"/>
<comment type="caution">
    <text evidence="9">The sequence shown here is derived from an EMBL/GenBank/DDBJ whole genome shotgun (WGS) entry which is preliminary data.</text>
</comment>
<keyword evidence="1" id="KW-0378">Hydrolase</keyword>
<protein>
    <recommendedName>
        <fullName evidence="3">guanosine-3',5'-bis(diphosphate) 3'-diphosphatase</fullName>
        <ecNumber evidence="3">3.1.7.2</ecNumber>
    </recommendedName>
</protein>
<evidence type="ECO:0000256" key="2">
    <source>
        <dbReference type="ARBA" id="ARBA00024329"/>
    </source>
</evidence>
<dbReference type="SUPFAM" id="SSF81271">
    <property type="entry name" value="TGS-like"/>
    <property type="match status" value="1"/>
</dbReference>
<dbReference type="InterPro" id="IPR004811">
    <property type="entry name" value="RelA/Spo_fam"/>
</dbReference>
<dbReference type="InterPro" id="IPR003607">
    <property type="entry name" value="HD/PDEase_dom"/>
</dbReference>
<comment type="catalytic activity">
    <reaction evidence="4">
        <text>guanosine 3',5'-bis(diphosphate) + H2O = GDP + diphosphate + H(+)</text>
        <dbReference type="Rhea" id="RHEA:14253"/>
        <dbReference type="ChEBI" id="CHEBI:15377"/>
        <dbReference type="ChEBI" id="CHEBI:15378"/>
        <dbReference type="ChEBI" id="CHEBI:33019"/>
        <dbReference type="ChEBI" id="CHEBI:58189"/>
        <dbReference type="ChEBI" id="CHEBI:77828"/>
        <dbReference type="EC" id="3.1.7.2"/>
    </reaction>
</comment>
<name>A0A317C7J3_9GAMM</name>
<dbReference type="InterPro" id="IPR043519">
    <property type="entry name" value="NT_sf"/>
</dbReference>
<evidence type="ECO:0000256" key="4">
    <source>
        <dbReference type="ARBA" id="ARBA00047968"/>
    </source>
</evidence>
<dbReference type="InterPro" id="IPR045600">
    <property type="entry name" value="RelA/SpoT_AH_RIS"/>
</dbReference>
<dbReference type="GO" id="GO:0042594">
    <property type="term" value="P:response to starvation"/>
    <property type="evidence" value="ECO:0007669"/>
    <property type="project" value="TreeGrafter"/>
</dbReference>
<dbReference type="Gene3D" id="3.10.20.30">
    <property type="match status" value="1"/>
</dbReference>
<dbReference type="InterPro" id="IPR002912">
    <property type="entry name" value="ACT_dom"/>
</dbReference>
<dbReference type="PANTHER" id="PTHR21262">
    <property type="entry name" value="GUANOSINE-3',5'-BIS DIPHOSPHATE 3'-PYROPHOSPHOHYDROLASE"/>
    <property type="match status" value="1"/>
</dbReference>
<dbReference type="InterPro" id="IPR012676">
    <property type="entry name" value="TGS-like"/>
</dbReference>
<dbReference type="RefSeq" id="WP_109824640.1">
    <property type="nucleotide sequence ID" value="NZ_QGKL01000040.1"/>
</dbReference>
<evidence type="ECO:0000256" key="5">
    <source>
        <dbReference type="RuleBase" id="RU003847"/>
    </source>
</evidence>
<keyword evidence="10" id="KW-1185">Reference proteome</keyword>
<dbReference type="CDD" id="cd00077">
    <property type="entry name" value="HDc"/>
    <property type="match status" value="1"/>
</dbReference>
<dbReference type="InterPro" id="IPR007685">
    <property type="entry name" value="RelA_SpoT"/>
</dbReference>
<feature type="domain" description="TGS" evidence="8">
    <location>
        <begin position="396"/>
        <end position="457"/>
    </location>
</feature>
<dbReference type="PANTHER" id="PTHR21262:SF36">
    <property type="entry name" value="BIFUNCTIONAL (P)PPGPP SYNTHASE_HYDROLASE SPOT"/>
    <property type="match status" value="1"/>
</dbReference>
<feature type="domain" description="ACT" evidence="6">
    <location>
        <begin position="638"/>
        <end position="710"/>
    </location>
</feature>
<evidence type="ECO:0000259" key="6">
    <source>
        <dbReference type="PROSITE" id="PS51671"/>
    </source>
</evidence>
<dbReference type="SUPFAM" id="SSF81301">
    <property type="entry name" value="Nucleotidyltransferase"/>
    <property type="match status" value="1"/>
</dbReference>
<dbReference type="FunFam" id="1.10.3210.10:FF:000001">
    <property type="entry name" value="GTP pyrophosphokinase RelA"/>
    <property type="match status" value="1"/>
</dbReference>
<dbReference type="EC" id="3.1.7.2" evidence="3"/>
<comment type="function">
    <text evidence="5">In eubacteria ppGpp (guanosine 3'-diphosphate 5'-diphosphate) is a mediator of the stringent response that coordinates a variety of cellular activities in response to changes in nutritional abundance.</text>
</comment>
<dbReference type="Pfam" id="PF13291">
    <property type="entry name" value="ACT_4"/>
    <property type="match status" value="1"/>
</dbReference>
<dbReference type="SMART" id="SM00471">
    <property type="entry name" value="HDc"/>
    <property type="match status" value="1"/>
</dbReference>
<dbReference type="InterPro" id="IPR045865">
    <property type="entry name" value="ACT-like_dom_sf"/>
</dbReference>
<dbReference type="GO" id="GO:0015970">
    <property type="term" value="P:guanosine tetraphosphate biosynthetic process"/>
    <property type="evidence" value="ECO:0007669"/>
    <property type="project" value="UniProtKB-UniPathway"/>
</dbReference>
<comment type="similarity">
    <text evidence="5">Belongs to the relA/spoT family.</text>
</comment>
<dbReference type="Gene3D" id="3.30.70.260">
    <property type="match status" value="1"/>
</dbReference>
<dbReference type="Gene3D" id="1.10.3210.10">
    <property type="entry name" value="Hypothetical protein af1432"/>
    <property type="match status" value="1"/>
</dbReference>
<evidence type="ECO:0000313" key="9">
    <source>
        <dbReference type="EMBL" id="PWQ94289.1"/>
    </source>
</evidence>
<proteinExistence type="inferred from homology"/>
<dbReference type="AlphaFoldDB" id="A0A317C7J3"/>
<dbReference type="SUPFAM" id="SSF55021">
    <property type="entry name" value="ACT-like"/>
    <property type="match status" value="1"/>
</dbReference>